<proteinExistence type="predicted"/>
<feature type="region of interest" description="Disordered" evidence="1">
    <location>
        <begin position="53"/>
        <end position="82"/>
    </location>
</feature>
<dbReference type="AlphaFoldDB" id="X1RJB8"/>
<reference evidence="2" key="1">
    <citation type="journal article" date="2014" name="Front. Microbiol.">
        <title>High frequency of phylogenetically diverse reductive dehalogenase-homologous genes in deep subseafloor sedimentary metagenomes.</title>
        <authorList>
            <person name="Kawai M."/>
            <person name="Futagami T."/>
            <person name="Toyoda A."/>
            <person name="Takaki Y."/>
            <person name="Nishi S."/>
            <person name="Hori S."/>
            <person name="Arai W."/>
            <person name="Tsubouchi T."/>
            <person name="Morono Y."/>
            <person name="Uchiyama I."/>
            <person name="Ito T."/>
            <person name="Fujiyama A."/>
            <person name="Inagaki F."/>
            <person name="Takami H."/>
        </authorList>
    </citation>
    <scope>NUCLEOTIDE SEQUENCE</scope>
    <source>
        <strain evidence="2">Expedition CK06-06</strain>
    </source>
</reference>
<name>X1RJB8_9ZZZZ</name>
<protein>
    <submittedName>
        <fullName evidence="2">Uncharacterized protein</fullName>
    </submittedName>
</protein>
<evidence type="ECO:0000313" key="2">
    <source>
        <dbReference type="EMBL" id="GAI67026.1"/>
    </source>
</evidence>
<evidence type="ECO:0000256" key="1">
    <source>
        <dbReference type="SAM" id="MobiDB-lite"/>
    </source>
</evidence>
<sequence>MFDGLKLFFFGGSGAAEWRGREAGDFQGAGQFHHHATAAFVTREVEVRGLVFGDPESFPAVDPPGAEAAPSDVEDTHRRDER</sequence>
<dbReference type="EMBL" id="BARW01004836">
    <property type="protein sequence ID" value="GAI67026.1"/>
    <property type="molecule type" value="Genomic_DNA"/>
</dbReference>
<gene>
    <name evidence="2" type="ORF">S12H4_10995</name>
</gene>
<accession>X1RJB8</accession>
<organism evidence="2">
    <name type="scientific">marine sediment metagenome</name>
    <dbReference type="NCBI Taxonomy" id="412755"/>
    <lineage>
        <taxon>unclassified sequences</taxon>
        <taxon>metagenomes</taxon>
        <taxon>ecological metagenomes</taxon>
    </lineage>
</organism>
<comment type="caution">
    <text evidence="2">The sequence shown here is derived from an EMBL/GenBank/DDBJ whole genome shotgun (WGS) entry which is preliminary data.</text>
</comment>